<proteinExistence type="predicted"/>
<organism evidence="1">
    <name type="scientific">bioreactor metagenome</name>
    <dbReference type="NCBI Taxonomy" id="1076179"/>
    <lineage>
        <taxon>unclassified sequences</taxon>
        <taxon>metagenomes</taxon>
        <taxon>ecological metagenomes</taxon>
    </lineage>
</organism>
<gene>
    <name evidence="1" type="ORF">SDC9_33411</name>
</gene>
<dbReference type="EMBL" id="VSSQ01000238">
    <property type="protein sequence ID" value="MPL87411.1"/>
    <property type="molecule type" value="Genomic_DNA"/>
</dbReference>
<dbReference type="AlphaFoldDB" id="A0A644V876"/>
<name>A0A644V876_9ZZZZ</name>
<protein>
    <submittedName>
        <fullName evidence="1">Uncharacterized protein</fullName>
    </submittedName>
</protein>
<evidence type="ECO:0000313" key="1">
    <source>
        <dbReference type="EMBL" id="MPL87411.1"/>
    </source>
</evidence>
<accession>A0A644V876</accession>
<reference evidence="1" key="1">
    <citation type="submission" date="2019-08" db="EMBL/GenBank/DDBJ databases">
        <authorList>
            <person name="Kucharzyk K."/>
            <person name="Murdoch R.W."/>
            <person name="Higgins S."/>
            <person name="Loffler F."/>
        </authorList>
    </citation>
    <scope>NUCLEOTIDE SEQUENCE</scope>
</reference>
<comment type="caution">
    <text evidence="1">The sequence shown here is derived from an EMBL/GenBank/DDBJ whole genome shotgun (WGS) entry which is preliminary data.</text>
</comment>
<sequence>MQGWLAPVIKNNLCLNYSVASVYFPGRFAIKRGKEELLLVYRLILFDCKRL</sequence>